<reference evidence="2" key="1">
    <citation type="journal article" date="2014" name="Proc. Natl. Acad. Sci. U.S.A.">
        <title>Extensive sampling of basidiomycete genomes demonstrates inadequacy of the white-rot/brown-rot paradigm for wood decay fungi.</title>
        <authorList>
            <person name="Riley R."/>
            <person name="Salamov A.A."/>
            <person name="Brown D.W."/>
            <person name="Nagy L.G."/>
            <person name="Floudas D."/>
            <person name="Held B.W."/>
            <person name="Levasseur A."/>
            <person name="Lombard V."/>
            <person name="Morin E."/>
            <person name="Otillar R."/>
            <person name="Lindquist E.A."/>
            <person name="Sun H."/>
            <person name="LaButti K.M."/>
            <person name="Schmutz J."/>
            <person name="Jabbour D."/>
            <person name="Luo H."/>
            <person name="Baker S.E."/>
            <person name="Pisabarro A.G."/>
            <person name="Walton J.D."/>
            <person name="Blanchette R.A."/>
            <person name="Henrissat B."/>
            <person name="Martin F."/>
            <person name="Cullen D."/>
            <person name="Hibbett D.S."/>
            <person name="Grigoriev I.V."/>
        </authorList>
    </citation>
    <scope>NUCLEOTIDE SEQUENCE [LARGE SCALE GENOMIC DNA]</scope>
    <source>
        <strain evidence="2">MUCL 33604</strain>
    </source>
</reference>
<keyword evidence="2" id="KW-1185">Reference proteome</keyword>
<accession>A0A067PEI2</accession>
<dbReference type="InterPro" id="IPR011009">
    <property type="entry name" value="Kinase-like_dom_sf"/>
</dbReference>
<dbReference type="Proteomes" id="UP000027265">
    <property type="component" value="Unassembled WGS sequence"/>
</dbReference>
<name>A0A067PEI2_9AGAM</name>
<dbReference type="HOGENOM" id="CLU_082785_0_0_1"/>
<dbReference type="EMBL" id="KL197741">
    <property type="protein sequence ID" value="KDQ52255.1"/>
    <property type="molecule type" value="Genomic_DNA"/>
</dbReference>
<evidence type="ECO:0000313" key="2">
    <source>
        <dbReference type="Proteomes" id="UP000027265"/>
    </source>
</evidence>
<organism evidence="1 2">
    <name type="scientific">Jaapia argillacea MUCL 33604</name>
    <dbReference type="NCBI Taxonomy" id="933084"/>
    <lineage>
        <taxon>Eukaryota</taxon>
        <taxon>Fungi</taxon>
        <taxon>Dikarya</taxon>
        <taxon>Basidiomycota</taxon>
        <taxon>Agaricomycotina</taxon>
        <taxon>Agaricomycetes</taxon>
        <taxon>Agaricomycetidae</taxon>
        <taxon>Jaapiales</taxon>
        <taxon>Jaapiaceae</taxon>
        <taxon>Jaapia</taxon>
    </lineage>
</organism>
<protein>
    <recommendedName>
        <fullName evidence="3">Protein kinase domain-containing protein</fullName>
    </recommendedName>
</protein>
<dbReference type="STRING" id="933084.A0A067PEI2"/>
<evidence type="ECO:0000313" key="1">
    <source>
        <dbReference type="EMBL" id="KDQ52255.1"/>
    </source>
</evidence>
<dbReference type="AlphaFoldDB" id="A0A067PEI2"/>
<dbReference type="OrthoDB" id="2751906at2759"/>
<gene>
    <name evidence="1" type="ORF">JAAARDRAFT_486715</name>
</gene>
<proteinExistence type="predicted"/>
<evidence type="ECO:0008006" key="3">
    <source>
        <dbReference type="Google" id="ProtNLM"/>
    </source>
</evidence>
<sequence length="206" mass="23615">MLREPAVYLQGDAVPRCFGFFQGEFHLDTISCLLLEDCGPDMVTDFHEADTSIKLKLVDKLYKIHEAGLAHQDVSPDNVVIKDDEPFWIDFEYALRHVCPTRVEVKPGDFMPEKDQLRCGELRDFIGSLGICKSTYVHFRGCTMLLEAVHSPHYLYNNVPSAHLATAEKRAQVWREAKETFRKVEEDHKLFLAYLSRKKAAQKAAQ</sequence>
<dbReference type="Gene3D" id="1.10.510.10">
    <property type="entry name" value="Transferase(Phosphotransferase) domain 1"/>
    <property type="match status" value="1"/>
</dbReference>
<dbReference type="InParanoid" id="A0A067PEI2"/>
<dbReference type="SUPFAM" id="SSF56112">
    <property type="entry name" value="Protein kinase-like (PK-like)"/>
    <property type="match status" value="1"/>
</dbReference>